<feature type="region of interest" description="Disordered" evidence="8">
    <location>
        <begin position="1308"/>
        <end position="1335"/>
    </location>
</feature>
<dbReference type="SUPFAM" id="SSF117289">
    <property type="entry name" value="Nucleoporin domain"/>
    <property type="match status" value="1"/>
</dbReference>
<keyword evidence="3" id="KW-0813">Transport</keyword>
<evidence type="ECO:0000259" key="9">
    <source>
        <dbReference type="Pfam" id="PF03177"/>
    </source>
</evidence>
<comment type="similarity">
    <text evidence="2">Belongs to the nucleoporin Nup133 family.</text>
</comment>
<keyword evidence="6" id="KW-0811">Translocation</keyword>
<dbReference type="Gene3D" id="2.130.10.10">
    <property type="entry name" value="YVTN repeat-like/Quinoprotein amine dehydrogenase"/>
    <property type="match status" value="1"/>
</dbReference>
<keyword evidence="12" id="KW-1185">Reference proteome</keyword>
<feature type="compositionally biased region" description="Polar residues" evidence="8">
    <location>
        <begin position="54"/>
        <end position="63"/>
    </location>
</feature>
<dbReference type="PANTHER" id="PTHR13405">
    <property type="entry name" value="NUCLEAR PORE COMPLEX PROTEIN NUP133"/>
    <property type="match status" value="1"/>
</dbReference>
<feature type="domain" description="Nucleoporin Nup133/Nup155-like C-terminal" evidence="9">
    <location>
        <begin position="646"/>
        <end position="1293"/>
    </location>
</feature>
<evidence type="ECO:0000256" key="8">
    <source>
        <dbReference type="SAM" id="MobiDB-lite"/>
    </source>
</evidence>
<dbReference type="EMBL" id="JAVDPF010000025">
    <property type="protein sequence ID" value="KAL1872147.1"/>
    <property type="molecule type" value="Genomic_DNA"/>
</dbReference>
<organism evidence="11 12">
    <name type="scientific">Paecilomyces lecythidis</name>
    <dbReference type="NCBI Taxonomy" id="3004212"/>
    <lineage>
        <taxon>Eukaryota</taxon>
        <taxon>Fungi</taxon>
        <taxon>Dikarya</taxon>
        <taxon>Ascomycota</taxon>
        <taxon>Pezizomycotina</taxon>
        <taxon>Eurotiomycetes</taxon>
        <taxon>Eurotiomycetidae</taxon>
        <taxon>Eurotiales</taxon>
        <taxon>Thermoascaceae</taxon>
        <taxon>Paecilomyces</taxon>
    </lineage>
</organism>
<comment type="caution">
    <text evidence="11">The sequence shown here is derived from an EMBL/GenBank/DDBJ whole genome shotgun (WGS) entry which is preliminary data.</text>
</comment>
<evidence type="ECO:0000313" key="12">
    <source>
        <dbReference type="Proteomes" id="UP001583193"/>
    </source>
</evidence>
<evidence type="ECO:0000256" key="5">
    <source>
        <dbReference type="ARBA" id="ARBA00022927"/>
    </source>
</evidence>
<feature type="domain" description="Nucleoporin Nup133/Nup155-like N-terminal" evidence="10">
    <location>
        <begin position="100"/>
        <end position="534"/>
    </location>
</feature>
<accession>A0ABR3X889</accession>
<keyword evidence="7" id="KW-0539">Nucleus</keyword>
<comment type="subcellular location">
    <subcellularLocation>
        <location evidence="1">Nucleus envelope</location>
    </subcellularLocation>
</comment>
<evidence type="ECO:0000256" key="7">
    <source>
        <dbReference type="ARBA" id="ARBA00023242"/>
    </source>
</evidence>
<dbReference type="PANTHER" id="PTHR13405:SF11">
    <property type="entry name" value="NUCLEAR PORE COMPLEX PROTEIN NUP133"/>
    <property type="match status" value="1"/>
</dbReference>
<name>A0ABR3X889_9EURO</name>
<dbReference type="Pfam" id="PF08801">
    <property type="entry name" value="Nucleoporin_N"/>
    <property type="match status" value="1"/>
</dbReference>
<dbReference type="InterPro" id="IPR007187">
    <property type="entry name" value="Nucleoporin_Nup133/Nup155_C"/>
</dbReference>
<dbReference type="InterPro" id="IPR014908">
    <property type="entry name" value="Nucleoporin_Nup133/Nup155_N"/>
</dbReference>
<feature type="region of interest" description="Disordered" evidence="8">
    <location>
        <begin position="1"/>
        <end position="68"/>
    </location>
</feature>
<evidence type="ECO:0000256" key="6">
    <source>
        <dbReference type="ARBA" id="ARBA00023010"/>
    </source>
</evidence>
<sequence>MFAPDATVRSAVSSLRNPRRRQRTNSDESVKLPKAKRQRSVLGEDTLGPRPFTASEQESSVDADSSAYKAGSVVQKDLALRGPKRPDKRNEGDGIVVLSKTDHYTVSQLPSLPDQIRVADSVPPGSFFTVEQGYALVLTHSHAIVWPYALPSSSPSPSDTFTLTIPESCRSPGGAAPCGVLIPNAAMAPPGLLIVVPGIGKIIYWETVSNAVVLGLVRQKQNGIQTSIPGMLPGEYAKEIINAEPSGVIVTFSSGRVAHVTLRDPQGKAALTVNFLRSTSKLSGSGFFGGIKSVLTGGLWKRDIAAARAAKSSQRGQRDIIIATSTGILEIWDTHWNNGSTMKAEVDLRHTICEAISTTPLDAGYETGLRILDFVCAPQQDGLGQVYNLDTEPVVSIFALVTHAQQHEVPTLAVLKIDISGNDGQVVSTYHVEPRNVPSHFGQLNAKLRIPKSGDTAFIVLERSIIVLSLVPVRESPSSQLLMESHHMPGYFQDCIQLRADRQVEVLGTSVEEQSDNRVYPACLVMLRGFGIIRVAASPPTGSENTLEKVQMTAKDKLEQAIFYGAMTENPLDFLSEKWLNFPADELEDAALDICDELLRSSSRFVSAAAVSIEQHLSLRAKALDDLVFHLIRHGVPLSRLTCWRLLWGAEKLASQRALWKVEERSRKNKNGKPTYLNRVVELMNEKFKTRSEGASDRNDSVRHWFIYDTFRMEHIIPWLFNAIRDHKGGASRQGQQFADQVYEASELSLAVLETAFRFRDEHFAAYGLREEPLEDGILLSGYEDLPEFWTSHGMGYIETSHLLDLELDSCRSWLQRQVSRGESTDTMTVEKVAHNSFRQLRVFGKMHRERFRWLSAQSDPKLIDESKSIENNHVRERKWQLFKLAGIGQLKEAMSLAEEFQDMSALVELIVELQDQSKANMSQKGGSNDGTRNEGLEQCKRKIAEYFERFGGLWADAFFSRQISVGQPGMLLAMSEYRPHVTRFLRKVPAYSRLSWINDVIGETDYHTASSSLERLALEEESDVWSQRAELSIAKLCRLAAWEKNADSVPSEAREEIGRFDSRVEINAIQDQVYEHISPALHGAIDQKAEIELAVEHFGRHLEKDRPAFHEVLEIMLSRVVAREVLTVDQLIDLLTLMDDVQFLEGEHDGISRRQFYVALHAIQLSGYAETDPELYDFLQKLVWRRCMIRDNWEALGDTDQKLDREVEEVVCNTALFRTLVECFVEEPLGRPSNELPSGLQSPSELLKWTPDPAIVKTRFHPEQGTRVLRDLSVESEILRHYVENGKLQVWFPELLKYAKSGASKGAIEEDAGGNHDPSITPSTAEKKAKLNWL</sequence>
<evidence type="ECO:0000256" key="1">
    <source>
        <dbReference type="ARBA" id="ARBA00004259"/>
    </source>
</evidence>
<dbReference type="InterPro" id="IPR015943">
    <property type="entry name" value="WD40/YVTN_repeat-like_dom_sf"/>
</dbReference>
<proteinExistence type="inferred from homology"/>
<keyword evidence="5" id="KW-0653">Protein transport</keyword>
<evidence type="ECO:0000256" key="2">
    <source>
        <dbReference type="ARBA" id="ARBA00005569"/>
    </source>
</evidence>
<evidence type="ECO:0000256" key="3">
    <source>
        <dbReference type="ARBA" id="ARBA00022448"/>
    </source>
</evidence>
<reference evidence="11 12" key="1">
    <citation type="journal article" date="2024" name="IMA Fungus">
        <title>IMA Genome - F19 : A genome assembly and annotation guide to empower mycologists, including annotated draft genome sequences of Ceratocystis pirilliformis, Diaporthe australafricana, Fusarium ophioides, Paecilomyces lecythidis, and Sporothrix stenoceras.</title>
        <authorList>
            <person name="Aylward J."/>
            <person name="Wilson A.M."/>
            <person name="Visagie C.M."/>
            <person name="Spraker J."/>
            <person name="Barnes I."/>
            <person name="Buitendag C."/>
            <person name="Ceriani C."/>
            <person name="Del Mar Angel L."/>
            <person name="du Plessis D."/>
            <person name="Fuchs T."/>
            <person name="Gasser K."/>
            <person name="Kramer D."/>
            <person name="Li W."/>
            <person name="Munsamy K."/>
            <person name="Piso A."/>
            <person name="Price J.L."/>
            <person name="Sonnekus B."/>
            <person name="Thomas C."/>
            <person name="van der Nest A."/>
            <person name="van Dijk A."/>
            <person name="van Heerden A."/>
            <person name="van Vuuren N."/>
            <person name="Yilmaz N."/>
            <person name="Duong T.A."/>
            <person name="van der Merwe N.A."/>
            <person name="Wingfield M.J."/>
            <person name="Wingfield B.D."/>
        </authorList>
    </citation>
    <scope>NUCLEOTIDE SEQUENCE [LARGE SCALE GENOMIC DNA]</scope>
    <source>
        <strain evidence="11 12">CMW 18167</strain>
    </source>
</reference>
<feature type="compositionally biased region" description="Basic and acidic residues" evidence="8">
    <location>
        <begin position="1326"/>
        <end position="1335"/>
    </location>
</feature>
<gene>
    <name evidence="11" type="ORF">Plec18167_006750</name>
</gene>
<dbReference type="Pfam" id="PF03177">
    <property type="entry name" value="Nucleoporin_C"/>
    <property type="match status" value="1"/>
</dbReference>
<protein>
    <submittedName>
        <fullName evidence="11">Uncharacterized protein</fullName>
    </submittedName>
</protein>
<evidence type="ECO:0000256" key="4">
    <source>
        <dbReference type="ARBA" id="ARBA00022816"/>
    </source>
</evidence>
<dbReference type="Proteomes" id="UP001583193">
    <property type="component" value="Unassembled WGS sequence"/>
</dbReference>
<dbReference type="Gene3D" id="1.20.58.1380">
    <property type="match status" value="1"/>
</dbReference>
<keyword evidence="4" id="KW-0509">mRNA transport</keyword>
<evidence type="ECO:0000259" key="10">
    <source>
        <dbReference type="Pfam" id="PF08801"/>
    </source>
</evidence>
<evidence type="ECO:0000313" key="11">
    <source>
        <dbReference type="EMBL" id="KAL1872147.1"/>
    </source>
</evidence>
<dbReference type="InterPro" id="IPR037624">
    <property type="entry name" value="Nup133-like"/>
</dbReference>